<gene>
    <name evidence="1" type="ORF">C7451_101202</name>
</gene>
<proteinExistence type="predicted"/>
<keyword evidence="2" id="KW-1185">Reference proteome</keyword>
<organism evidence="1 2">
    <name type="scientific">Blastomonas natatoria</name>
    <dbReference type="NCBI Taxonomy" id="34015"/>
    <lineage>
        <taxon>Bacteria</taxon>
        <taxon>Pseudomonadati</taxon>
        <taxon>Pseudomonadota</taxon>
        <taxon>Alphaproteobacteria</taxon>
        <taxon>Sphingomonadales</taxon>
        <taxon>Sphingomonadaceae</taxon>
        <taxon>Blastomonas</taxon>
    </lineage>
</organism>
<name>A0A2V3VRI7_9SPHN</name>
<dbReference type="AlphaFoldDB" id="A0A2V3VRI7"/>
<evidence type="ECO:0000313" key="1">
    <source>
        <dbReference type="EMBL" id="PXW79139.1"/>
    </source>
</evidence>
<protein>
    <recommendedName>
        <fullName evidence="3">DUF2281 domain-containing protein</fullName>
    </recommendedName>
</protein>
<dbReference type="EMBL" id="QJJM01000001">
    <property type="protein sequence ID" value="PXW79139.1"/>
    <property type="molecule type" value="Genomic_DNA"/>
</dbReference>
<accession>A0A2V3VRI7</accession>
<comment type="caution">
    <text evidence="1">The sequence shown here is derived from an EMBL/GenBank/DDBJ whole genome shotgun (WGS) entry which is preliminary data.</text>
</comment>
<evidence type="ECO:0000313" key="2">
    <source>
        <dbReference type="Proteomes" id="UP000248014"/>
    </source>
</evidence>
<evidence type="ECO:0008006" key="3">
    <source>
        <dbReference type="Google" id="ProtNLM"/>
    </source>
</evidence>
<sequence>MRRSTALIIAAMATAPEPKPVPRALIEKIGMLSRARQSEVEDFVDFIAMRDAASADTERELSRMVTAASGPTFAAVWDNPEDDVYDAL</sequence>
<dbReference type="Proteomes" id="UP000248014">
    <property type="component" value="Unassembled WGS sequence"/>
</dbReference>
<reference evidence="1 2" key="1">
    <citation type="submission" date="2018-05" db="EMBL/GenBank/DDBJ databases">
        <title>Genomic Encyclopedia of Type Strains, Phase IV (KMG-IV): sequencing the most valuable type-strain genomes for metagenomic binning, comparative biology and taxonomic classification.</title>
        <authorList>
            <person name="Goeker M."/>
        </authorList>
    </citation>
    <scope>NUCLEOTIDE SEQUENCE [LARGE SCALE GENOMIC DNA]</scope>
    <source>
        <strain evidence="1 2">DSM 3183</strain>
    </source>
</reference>